<reference evidence="3" key="1">
    <citation type="submission" date="2020-08" db="EMBL/GenBank/DDBJ databases">
        <title>Taxonomic study for Lactobacillus species isolated from hardwood bark.</title>
        <authorList>
            <person name="Tohno M."/>
            <person name="Tanizawa Y."/>
        </authorList>
    </citation>
    <scope>NUCLEOTIDE SEQUENCE</scope>
    <source>
        <strain evidence="3">B40</strain>
    </source>
</reference>
<evidence type="ECO:0000256" key="1">
    <source>
        <dbReference type="SAM" id="Phobius"/>
    </source>
</evidence>
<evidence type="ECO:0000313" key="4">
    <source>
        <dbReference type="Proteomes" id="UP000677218"/>
    </source>
</evidence>
<proteinExistence type="predicted"/>
<dbReference type="InterPro" id="IPR011055">
    <property type="entry name" value="Dup_hybrid_motif"/>
</dbReference>
<name>A0A916QHT9_9LACO</name>
<evidence type="ECO:0000313" key="3">
    <source>
        <dbReference type="EMBL" id="GFZ27671.1"/>
    </source>
</evidence>
<dbReference type="GO" id="GO:0004222">
    <property type="term" value="F:metalloendopeptidase activity"/>
    <property type="evidence" value="ECO:0007669"/>
    <property type="project" value="TreeGrafter"/>
</dbReference>
<dbReference type="AlphaFoldDB" id="A0A916QHT9"/>
<dbReference type="PANTHER" id="PTHR21666">
    <property type="entry name" value="PEPTIDASE-RELATED"/>
    <property type="match status" value="1"/>
</dbReference>
<dbReference type="InterPro" id="IPR016047">
    <property type="entry name" value="M23ase_b-sheet_dom"/>
</dbReference>
<protein>
    <submittedName>
        <fullName evidence="3">Peptidase M23</fullName>
    </submittedName>
</protein>
<sequence>MKKESPTKLEWLALIGVLLAICGGLFYSGKQAWDSELATINQSQKPKKSQKKRVKKPYQATWGWPFKKIGKNGPKYEEGQQYGKTKYLRRLYPTKSYWHDGWDFGFSQVGQNSKVLAVHAGRVHKVGYAAGIGYYIWVISDDGYVEVYQEGFADLSSITVKKGQKVKLGQTIGYLTGNHLHLGITKTSKDYVRKKDGAPDNRAYSDNGIWLNPVKVIKNDLKKAEKN</sequence>
<keyword evidence="1" id="KW-0472">Membrane</keyword>
<dbReference type="Pfam" id="PF01551">
    <property type="entry name" value="Peptidase_M23"/>
    <property type="match status" value="1"/>
</dbReference>
<feature type="domain" description="M23ase beta-sheet core" evidence="2">
    <location>
        <begin position="99"/>
        <end position="189"/>
    </location>
</feature>
<dbReference type="PANTHER" id="PTHR21666:SF270">
    <property type="entry name" value="MUREIN HYDROLASE ACTIVATOR ENVC"/>
    <property type="match status" value="1"/>
</dbReference>
<keyword evidence="1" id="KW-0812">Transmembrane</keyword>
<gene>
    <name evidence="3" type="ORF">LCB40_15510</name>
</gene>
<keyword evidence="4" id="KW-1185">Reference proteome</keyword>
<organism evidence="3 4">
    <name type="scientific">Lactobacillus corticis</name>
    <dbReference type="NCBI Taxonomy" id="2201249"/>
    <lineage>
        <taxon>Bacteria</taxon>
        <taxon>Bacillati</taxon>
        <taxon>Bacillota</taxon>
        <taxon>Bacilli</taxon>
        <taxon>Lactobacillales</taxon>
        <taxon>Lactobacillaceae</taxon>
        <taxon>Lactobacillus</taxon>
    </lineage>
</organism>
<dbReference type="CDD" id="cd12797">
    <property type="entry name" value="M23_peptidase"/>
    <property type="match status" value="1"/>
</dbReference>
<dbReference type="Gene3D" id="2.70.70.10">
    <property type="entry name" value="Glucose Permease (Domain IIA)"/>
    <property type="match status" value="1"/>
</dbReference>
<dbReference type="SUPFAM" id="SSF51261">
    <property type="entry name" value="Duplicated hybrid motif"/>
    <property type="match status" value="1"/>
</dbReference>
<dbReference type="EMBL" id="BMAY01000015">
    <property type="protein sequence ID" value="GFZ27671.1"/>
    <property type="molecule type" value="Genomic_DNA"/>
</dbReference>
<keyword evidence="1" id="KW-1133">Transmembrane helix</keyword>
<comment type="caution">
    <text evidence="3">The sequence shown here is derived from an EMBL/GenBank/DDBJ whole genome shotgun (WGS) entry which is preliminary data.</text>
</comment>
<accession>A0A916QHT9</accession>
<dbReference type="InterPro" id="IPR050570">
    <property type="entry name" value="Cell_wall_metabolism_enzyme"/>
</dbReference>
<feature type="transmembrane region" description="Helical" evidence="1">
    <location>
        <begin position="12"/>
        <end position="29"/>
    </location>
</feature>
<dbReference type="RefSeq" id="WP_212781349.1">
    <property type="nucleotide sequence ID" value="NZ_BMAY01000015.1"/>
</dbReference>
<dbReference type="Proteomes" id="UP000677218">
    <property type="component" value="Unassembled WGS sequence"/>
</dbReference>
<evidence type="ECO:0000259" key="2">
    <source>
        <dbReference type="Pfam" id="PF01551"/>
    </source>
</evidence>